<keyword evidence="2" id="KW-1185">Reference proteome</keyword>
<accession>D7LTX4</accession>
<reference evidence="2" key="1">
    <citation type="journal article" date="2011" name="Nat. Genet.">
        <title>The Arabidopsis lyrata genome sequence and the basis of rapid genome size change.</title>
        <authorList>
            <person name="Hu T.T."/>
            <person name="Pattyn P."/>
            <person name="Bakker E.G."/>
            <person name="Cao J."/>
            <person name="Cheng J.-F."/>
            <person name="Clark R.M."/>
            <person name="Fahlgren N."/>
            <person name="Fawcett J.A."/>
            <person name="Grimwood J."/>
            <person name="Gundlach H."/>
            <person name="Haberer G."/>
            <person name="Hollister J.D."/>
            <person name="Ossowski S."/>
            <person name="Ottilar R.P."/>
            <person name="Salamov A.A."/>
            <person name="Schneeberger K."/>
            <person name="Spannagl M."/>
            <person name="Wang X."/>
            <person name="Yang L."/>
            <person name="Nasrallah M.E."/>
            <person name="Bergelson J."/>
            <person name="Carrington J.C."/>
            <person name="Gaut B.S."/>
            <person name="Schmutz J."/>
            <person name="Mayer K.F.X."/>
            <person name="Van de Peer Y."/>
            <person name="Grigoriev I.V."/>
            <person name="Nordborg M."/>
            <person name="Weigel D."/>
            <person name="Guo Y.-L."/>
        </authorList>
    </citation>
    <scope>NUCLEOTIDE SEQUENCE [LARGE SCALE GENOMIC DNA]</scope>
    <source>
        <strain evidence="2">cv. MN47</strain>
    </source>
</reference>
<dbReference type="AlphaFoldDB" id="D7LTX4"/>
<dbReference type="Gramene" id="scaffold_502223.1">
    <property type="protein sequence ID" value="scaffold_502223.1"/>
    <property type="gene ID" value="scaffold_502223.1"/>
</dbReference>
<dbReference type="eggNOG" id="KOG0987">
    <property type="taxonomic scope" value="Eukaryota"/>
</dbReference>
<evidence type="ECO:0000313" key="1">
    <source>
        <dbReference type="EMBL" id="EFH54077.1"/>
    </source>
</evidence>
<name>D7LTX4_ARALL</name>
<evidence type="ECO:0000313" key="2">
    <source>
        <dbReference type="Proteomes" id="UP000008694"/>
    </source>
</evidence>
<organism evidence="2">
    <name type="scientific">Arabidopsis lyrata subsp. lyrata</name>
    <name type="common">Lyre-leaved rock-cress</name>
    <dbReference type="NCBI Taxonomy" id="81972"/>
    <lineage>
        <taxon>Eukaryota</taxon>
        <taxon>Viridiplantae</taxon>
        <taxon>Streptophyta</taxon>
        <taxon>Embryophyta</taxon>
        <taxon>Tracheophyta</taxon>
        <taxon>Spermatophyta</taxon>
        <taxon>Magnoliopsida</taxon>
        <taxon>eudicotyledons</taxon>
        <taxon>Gunneridae</taxon>
        <taxon>Pentapetalae</taxon>
        <taxon>rosids</taxon>
        <taxon>malvids</taxon>
        <taxon>Brassicales</taxon>
        <taxon>Brassicaceae</taxon>
        <taxon>Camelineae</taxon>
        <taxon>Arabidopsis</taxon>
    </lineage>
</organism>
<proteinExistence type="predicted"/>
<gene>
    <name evidence="1" type="ORF">ARALYDRAFT_906519</name>
</gene>
<dbReference type="EMBL" id="GL348717">
    <property type="protein sequence ID" value="EFH54077.1"/>
    <property type="molecule type" value="Genomic_DNA"/>
</dbReference>
<dbReference type="HOGENOM" id="CLU_198541_0_0_1"/>
<sequence>MALVRKNSSASLDEIKPWKIKVQIVRTWKGDNKESGNSVDMVLLDSSVWLYLNYTLMYLL</sequence>
<protein>
    <submittedName>
        <fullName evidence="1">Uncharacterized protein</fullName>
    </submittedName>
</protein>
<dbReference type="Proteomes" id="UP000008694">
    <property type="component" value="Unassembled WGS sequence"/>
</dbReference>
<dbReference type="STRING" id="81972.D7LTX4"/>